<dbReference type="InterPro" id="IPR009071">
    <property type="entry name" value="HMG_box_dom"/>
</dbReference>
<dbReference type="GO" id="GO:0000978">
    <property type="term" value="F:RNA polymerase II cis-regulatory region sequence-specific DNA binding"/>
    <property type="evidence" value="ECO:0007669"/>
    <property type="project" value="TreeGrafter"/>
</dbReference>
<dbReference type="GO" id="GO:0001228">
    <property type="term" value="F:DNA-binding transcription activator activity, RNA polymerase II-specific"/>
    <property type="evidence" value="ECO:0007669"/>
    <property type="project" value="TreeGrafter"/>
</dbReference>
<feature type="region of interest" description="Disordered" evidence="5">
    <location>
        <begin position="112"/>
        <end position="135"/>
    </location>
</feature>
<keyword evidence="8" id="KW-1185">Reference proteome</keyword>
<organism evidence="7 8">
    <name type="scientific">Jimgerdemannia flammicorona</name>
    <dbReference type="NCBI Taxonomy" id="994334"/>
    <lineage>
        <taxon>Eukaryota</taxon>
        <taxon>Fungi</taxon>
        <taxon>Fungi incertae sedis</taxon>
        <taxon>Mucoromycota</taxon>
        <taxon>Mucoromycotina</taxon>
        <taxon>Endogonomycetes</taxon>
        <taxon>Endogonales</taxon>
        <taxon>Endogonaceae</taxon>
        <taxon>Jimgerdemannia</taxon>
    </lineage>
</organism>
<dbReference type="PANTHER" id="PTHR10270">
    <property type="entry name" value="SOX TRANSCRIPTION FACTOR"/>
    <property type="match status" value="1"/>
</dbReference>
<evidence type="ECO:0000313" key="8">
    <source>
        <dbReference type="Proteomes" id="UP000268093"/>
    </source>
</evidence>
<dbReference type="AlphaFoldDB" id="A0A432ZYB3"/>
<accession>A0A432ZYB3</accession>
<dbReference type="SUPFAM" id="SSF47095">
    <property type="entry name" value="HMG-box"/>
    <property type="match status" value="1"/>
</dbReference>
<dbReference type="Gene3D" id="1.10.30.10">
    <property type="entry name" value="High mobility group box domain"/>
    <property type="match status" value="1"/>
</dbReference>
<dbReference type="Proteomes" id="UP000268093">
    <property type="component" value="Unassembled WGS sequence"/>
</dbReference>
<keyword evidence="1" id="KW-0805">Transcription regulation</keyword>
<dbReference type="GO" id="GO:0005634">
    <property type="term" value="C:nucleus"/>
    <property type="evidence" value="ECO:0007669"/>
    <property type="project" value="UniProtKB-UniRule"/>
</dbReference>
<dbReference type="PANTHER" id="PTHR10270:SF161">
    <property type="entry name" value="SEX-DETERMINING REGION Y PROTEIN"/>
    <property type="match status" value="1"/>
</dbReference>
<dbReference type="InterPro" id="IPR036910">
    <property type="entry name" value="HMG_box_dom_sf"/>
</dbReference>
<protein>
    <submittedName>
        <fullName evidence="7">High mobility group box domain-containing protein</fullName>
    </submittedName>
</protein>
<dbReference type="Pfam" id="PF00505">
    <property type="entry name" value="HMG_box"/>
    <property type="match status" value="1"/>
</dbReference>
<reference evidence="7 8" key="1">
    <citation type="journal article" date="2018" name="New Phytol.">
        <title>Phylogenomics of Endogonaceae and evolution of mycorrhizas within Mucoromycota.</title>
        <authorList>
            <person name="Chang Y."/>
            <person name="Desiro A."/>
            <person name="Na H."/>
            <person name="Sandor L."/>
            <person name="Lipzen A."/>
            <person name="Clum A."/>
            <person name="Barry K."/>
            <person name="Grigoriev I.V."/>
            <person name="Martin F.M."/>
            <person name="Stajich J.E."/>
            <person name="Smith M.E."/>
            <person name="Bonito G."/>
            <person name="Spatafora J.W."/>
        </authorList>
    </citation>
    <scope>NUCLEOTIDE SEQUENCE [LARGE SCALE GENOMIC DNA]</scope>
    <source>
        <strain evidence="7 8">GMNB39</strain>
    </source>
</reference>
<gene>
    <name evidence="7" type="ORF">BC936DRAFT_143912</name>
</gene>
<sequence>DTATALDNHQQDINSKSDTQTYNVYLVPNGYEPLLSTKKKNLKKIPRPKNCFMAYRMDKQHEIMKQWPGVNNKDISRIVGSMWKQESEEEKGRYKAIAEELKKCHAREYPGYKFSPKKKTQKNNLKKQEPQLGNV</sequence>
<evidence type="ECO:0000313" key="7">
    <source>
        <dbReference type="EMBL" id="RUO95491.1"/>
    </source>
</evidence>
<dbReference type="FunFam" id="1.10.30.10:FF:000041">
    <property type="entry name" value="HMG box family protein"/>
    <property type="match status" value="1"/>
</dbReference>
<comment type="caution">
    <text evidence="7">The sequence shown here is derived from an EMBL/GenBank/DDBJ whole genome shotgun (WGS) entry which is preliminary data.</text>
</comment>
<feature type="DNA-binding region" description="HMG box" evidence="4">
    <location>
        <begin position="45"/>
        <end position="113"/>
    </location>
</feature>
<keyword evidence="4" id="KW-0539">Nucleus</keyword>
<dbReference type="PROSITE" id="PS50118">
    <property type="entry name" value="HMG_BOX_2"/>
    <property type="match status" value="1"/>
</dbReference>
<dbReference type="CDD" id="cd01389">
    <property type="entry name" value="HMG-box_ROX1-like"/>
    <property type="match status" value="1"/>
</dbReference>
<proteinExistence type="predicted"/>
<dbReference type="GO" id="GO:0030154">
    <property type="term" value="P:cell differentiation"/>
    <property type="evidence" value="ECO:0007669"/>
    <property type="project" value="TreeGrafter"/>
</dbReference>
<dbReference type="InterPro" id="IPR050140">
    <property type="entry name" value="SRY-related_HMG-box_TF-like"/>
</dbReference>
<dbReference type="OrthoDB" id="6247875at2759"/>
<evidence type="ECO:0000256" key="3">
    <source>
        <dbReference type="ARBA" id="ARBA00023163"/>
    </source>
</evidence>
<feature type="domain" description="HMG box" evidence="6">
    <location>
        <begin position="45"/>
        <end position="113"/>
    </location>
</feature>
<evidence type="ECO:0000256" key="2">
    <source>
        <dbReference type="ARBA" id="ARBA00023125"/>
    </source>
</evidence>
<evidence type="ECO:0000256" key="4">
    <source>
        <dbReference type="PROSITE-ProRule" id="PRU00267"/>
    </source>
</evidence>
<keyword evidence="3" id="KW-0804">Transcription</keyword>
<dbReference type="EMBL" id="RBNI01029267">
    <property type="protein sequence ID" value="RUO95491.1"/>
    <property type="molecule type" value="Genomic_DNA"/>
</dbReference>
<evidence type="ECO:0000256" key="5">
    <source>
        <dbReference type="SAM" id="MobiDB-lite"/>
    </source>
</evidence>
<feature type="compositionally biased region" description="Basic residues" evidence="5">
    <location>
        <begin position="115"/>
        <end position="125"/>
    </location>
</feature>
<feature type="non-terminal residue" evidence="7">
    <location>
        <position position="1"/>
    </location>
</feature>
<evidence type="ECO:0000259" key="6">
    <source>
        <dbReference type="PROSITE" id="PS50118"/>
    </source>
</evidence>
<name>A0A432ZYB3_9FUNG</name>
<keyword evidence="2 4" id="KW-0238">DNA-binding</keyword>
<evidence type="ECO:0000256" key="1">
    <source>
        <dbReference type="ARBA" id="ARBA00023015"/>
    </source>
</evidence>
<dbReference type="SMART" id="SM00398">
    <property type="entry name" value="HMG"/>
    <property type="match status" value="1"/>
</dbReference>